<dbReference type="AlphaFoldDB" id="C4ZH30"/>
<proteinExistence type="predicted"/>
<dbReference type="Proteomes" id="UP000001477">
    <property type="component" value="Chromosome"/>
</dbReference>
<evidence type="ECO:0000256" key="1">
    <source>
        <dbReference type="SAM" id="Phobius"/>
    </source>
</evidence>
<reference evidence="2 3" key="1">
    <citation type="journal article" date="2009" name="Proc. Natl. Acad. Sci. U.S.A.">
        <title>Characterizing a model human gut microbiota composed of members of its two dominant bacterial phyla.</title>
        <authorList>
            <person name="Mahowald M.A."/>
            <person name="Rey F.E."/>
            <person name="Seedorf H."/>
            <person name="Turnbaugh P.J."/>
            <person name="Fulton R.S."/>
            <person name="Wollam A."/>
            <person name="Shah N."/>
            <person name="Wang C."/>
            <person name="Magrini V."/>
            <person name="Wilson R.K."/>
            <person name="Cantarel B.L."/>
            <person name="Coutinho P.M."/>
            <person name="Henrissat B."/>
            <person name="Crock L.W."/>
            <person name="Russell A."/>
            <person name="Verberkmoes N.C."/>
            <person name="Hettich R.L."/>
            <person name="Gordon J.I."/>
        </authorList>
    </citation>
    <scope>NUCLEOTIDE SEQUENCE [LARGE SCALE GENOMIC DNA]</scope>
    <source>
        <strain evidence="3">ATCC 33656 / DSM 3377 / JCM 17463 / KCTC 5835 / LMG 30912 / VPI 0990</strain>
    </source>
</reference>
<protein>
    <submittedName>
        <fullName evidence="2">Uncharacterized protein</fullName>
    </submittedName>
</protein>
<organism evidence="2 3">
    <name type="scientific">Agathobacter rectalis (strain ATCC 33656 / DSM 3377 / JCM 17463 / KCTC 5835 / VPI 0990)</name>
    <name type="common">Eubacterium rectale</name>
    <dbReference type="NCBI Taxonomy" id="515619"/>
    <lineage>
        <taxon>Bacteria</taxon>
        <taxon>Bacillati</taxon>
        <taxon>Bacillota</taxon>
        <taxon>Clostridia</taxon>
        <taxon>Lachnospirales</taxon>
        <taxon>Lachnospiraceae</taxon>
        <taxon>Agathobacter</taxon>
    </lineage>
</organism>
<keyword evidence="1" id="KW-1133">Transmembrane helix</keyword>
<evidence type="ECO:0000313" key="2">
    <source>
        <dbReference type="EMBL" id="ACR76452.1"/>
    </source>
</evidence>
<keyword evidence="1" id="KW-0472">Membrane</keyword>
<accession>C4ZH30</accession>
<dbReference type="EMBL" id="CP001107">
    <property type="protein sequence ID" value="ACR76452.1"/>
    <property type="molecule type" value="Genomic_DNA"/>
</dbReference>
<dbReference type="HOGENOM" id="CLU_1198316_0_0_9"/>
<dbReference type="PaxDb" id="515619-EUBREC_2722"/>
<name>C4ZH30_AGARV</name>
<keyword evidence="1" id="KW-0812">Transmembrane</keyword>
<feature type="transmembrane region" description="Helical" evidence="1">
    <location>
        <begin position="6"/>
        <end position="26"/>
    </location>
</feature>
<sequence length="231" mass="25519">MHGDPPLSFLMVFMVSLLAGFLRGFLPSGSFFEPGSNGWAHPVRIARCWFQFIILHLLFGQRLCVGQFAPCHQPAISHRTPPVVIVVDDGKRLVIRQLRVSSYVHGPLGGIIAVNALRSQLGMLDRRMVKLLIVVHPAVKVPLRPRLTGSIAAPVVIPMAVFPLGKLPGHKGARRSRIMPQRKAVSGFKGGSFQNHISLYCLQEIPPFCASGQHDPKCWMLRNKRADRGGM</sequence>
<dbReference type="KEGG" id="ere:EUBREC_2722"/>
<gene>
    <name evidence="2" type="ordered locus">EUBREC_2722</name>
</gene>
<evidence type="ECO:0000313" key="3">
    <source>
        <dbReference type="Proteomes" id="UP000001477"/>
    </source>
</evidence>